<evidence type="ECO:0000313" key="2">
    <source>
        <dbReference type="EMBL" id="HIW10224.1"/>
    </source>
</evidence>
<feature type="domain" description="Glycosyltransferase 2-like" evidence="1">
    <location>
        <begin position="5"/>
        <end position="188"/>
    </location>
</feature>
<reference evidence="2" key="1">
    <citation type="journal article" date="2021" name="PeerJ">
        <title>Extensive microbial diversity within the chicken gut microbiome revealed by metagenomics and culture.</title>
        <authorList>
            <person name="Gilroy R."/>
            <person name="Ravi A."/>
            <person name="Getino M."/>
            <person name="Pursley I."/>
            <person name="Horton D.L."/>
            <person name="Alikhan N.F."/>
            <person name="Baker D."/>
            <person name="Gharbi K."/>
            <person name="Hall N."/>
            <person name="Watson M."/>
            <person name="Adriaenssens E.M."/>
            <person name="Foster-Nyarko E."/>
            <person name="Jarju S."/>
            <person name="Secka A."/>
            <person name="Antonio M."/>
            <person name="Oren A."/>
            <person name="Chaudhuri R.R."/>
            <person name="La Ragione R."/>
            <person name="Hildebrand F."/>
            <person name="Pallen M.J."/>
        </authorList>
    </citation>
    <scope>NUCLEOTIDE SEQUENCE</scope>
    <source>
        <strain evidence="2">ChiBcec15-1070</strain>
    </source>
</reference>
<evidence type="ECO:0000313" key="3">
    <source>
        <dbReference type="Proteomes" id="UP000823926"/>
    </source>
</evidence>
<dbReference type="InterPro" id="IPR029044">
    <property type="entry name" value="Nucleotide-diphossugar_trans"/>
</dbReference>
<dbReference type="Proteomes" id="UP000823926">
    <property type="component" value="Unassembled WGS sequence"/>
</dbReference>
<dbReference type="PANTHER" id="PTHR43179:SF7">
    <property type="entry name" value="RHAMNOSYLTRANSFERASE WBBL"/>
    <property type="match status" value="1"/>
</dbReference>
<reference evidence="2" key="2">
    <citation type="submission" date="2021-04" db="EMBL/GenBank/DDBJ databases">
        <authorList>
            <person name="Gilroy R."/>
        </authorList>
    </citation>
    <scope>NUCLEOTIDE SEQUENCE</scope>
    <source>
        <strain evidence="2">ChiBcec15-1070</strain>
    </source>
</reference>
<proteinExistence type="predicted"/>
<evidence type="ECO:0000259" key="1">
    <source>
        <dbReference type="Pfam" id="PF00535"/>
    </source>
</evidence>
<dbReference type="Pfam" id="PF00535">
    <property type="entry name" value="Glycos_transf_2"/>
    <property type="match status" value="1"/>
</dbReference>
<comment type="caution">
    <text evidence="2">The sequence shown here is derived from an EMBL/GenBank/DDBJ whole genome shotgun (WGS) entry which is preliminary data.</text>
</comment>
<organism evidence="2 3">
    <name type="scientific">Candidatus Rikenella faecigallinarum</name>
    <dbReference type="NCBI Taxonomy" id="2838745"/>
    <lineage>
        <taxon>Bacteria</taxon>
        <taxon>Pseudomonadati</taxon>
        <taxon>Bacteroidota</taxon>
        <taxon>Bacteroidia</taxon>
        <taxon>Bacteroidales</taxon>
        <taxon>Rikenellaceae</taxon>
        <taxon>Rikenella</taxon>
    </lineage>
</organism>
<accession>A0A9D1QCP4</accession>
<protein>
    <submittedName>
        <fullName evidence="2">Glycosyltransferase family 2 protein</fullName>
    </submittedName>
</protein>
<dbReference type="AlphaFoldDB" id="A0A9D1QCP4"/>
<dbReference type="Gene3D" id="3.90.550.10">
    <property type="entry name" value="Spore Coat Polysaccharide Biosynthesis Protein SpsA, Chain A"/>
    <property type="match status" value="1"/>
</dbReference>
<sequence length="309" mass="35362">MRIGIILVSYNTRDLLYNCLKSVFEQTALPENTFRVVVVDNGSTDQSLEMVQRDFPQVIAVDAGENLGFGRANNLGMERLEAQYGRTEYLLFLNPDTLLLNNAPGILADFLDRHPTAGAVGGNLYGADGTTPNQSFSPVHGLGWELMKFMPNSVKNWYWPRGTWFNYGTTPRQVGYISGADLMIRRSALGDSPAFDPDFFMYYEDMELCVRIRRAGYGVWSEPQARIIHLEGQACQVSRTKFERLQQTKYLYYNKVHDPGYARAVYWLTQCGYRFYVLWGRVSGNREKAARYREWAEVNAAAWHSRPKP</sequence>
<dbReference type="CDD" id="cd04186">
    <property type="entry name" value="GT_2_like_c"/>
    <property type="match status" value="1"/>
</dbReference>
<gene>
    <name evidence="2" type="ORF">H9888_01865</name>
</gene>
<dbReference type="PANTHER" id="PTHR43179">
    <property type="entry name" value="RHAMNOSYLTRANSFERASE WBBL"/>
    <property type="match status" value="1"/>
</dbReference>
<name>A0A9D1QCP4_9BACT</name>
<dbReference type="EMBL" id="DXHL01000008">
    <property type="protein sequence ID" value="HIW10224.1"/>
    <property type="molecule type" value="Genomic_DNA"/>
</dbReference>
<dbReference type="InterPro" id="IPR001173">
    <property type="entry name" value="Glyco_trans_2-like"/>
</dbReference>
<dbReference type="SUPFAM" id="SSF53448">
    <property type="entry name" value="Nucleotide-diphospho-sugar transferases"/>
    <property type="match status" value="1"/>
</dbReference>